<organism evidence="1 2">
    <name type="scientific">Ixodes persulcatus</name>
    <name type="common">Taiga tick</name>
    <dbReference type="NCBI Taxonomy" id="34615"/>
    <lineage>
        <taxon>Eukaryota</taxon>
        <taxon>Metazoa</taxon>
        <taxon>Ecdysozoa</taxon>
        <taxon>Arthropoda</taxon>
        <taxon>Chelicerata</taxon>
        <taxon>Arachnida</taxon>
        <taxon>Acari</taxon>
        <taxon>Parasitiformes</taxon>
        <taxon>Ixodida</taxon>
        <taxon>Ixodoidea</taxon>
        <taxon>Ixodidae</taxon>
        <taxon>Ixodinae</taxon>
        <taxon>Ixodes</taxon>
    </lineage>
</organism>
<evidence type="ECO:0000313" key="2">
    <source>
        <dbReference type="Proteomes" id="UP000805193"/>
    </source>
</evidence>
<accession>A0AC60QYJ9</accession>
<name>A0AC60QYJ9_IXOPE</name>
<proteinExistence type="predicted"/>
<dbReference type="EMBL" id="JABSTQ010001485">
    <property type="protein sequence ID" value="KAG0444775.1"/>
    <property type="molecule type" value="Genomic_DNA"/>
</dbReference>
<dbReference type="Proteomes" id="UP000805193">
    <property type="component" value="Unassembled WGS sequence"/>
</dbReference>
<evidence type="ECO:0000313" key="1">
    <source>
        <dbReference type="EMBL" id="KAG0444775.1"/>
    </source>
</evidence>
<gene>
    <name evidence="1" type="ORF">HPB47_013392</name>
</gene>
<comment type="caution">
    <text evidence="1">The sequence shown here is derived from an EMBL/GenBank/DDBJ whole genome shotgun (WGS) entry which is preliminary data.</text>
</comment>
<reference evidence="1 2" key="1">
    <citation type="journal article" date="2020" name="Cell">
        <title>Large-Scale Comparative Analyses of Tick Genomes Elucidate Their Genetic Diversity and Vector Capacities.</title>
        <authorList>
            <consortium name="Tick Genome and Microbiome Consortium (TIGMIC)"/>
            <person name="Jia N."/>
            <person name="Wang J."/>
            <person name="Shi W."/>
            <person name="Du L."/>
            <person name="Sun Y."/>
            <person name="Zhan W."/>
            <person name="Jiang J.F."/>
            <person name="Wang Q."/>
            <person name="Zhang B."/>
            <person name="Ji P."/>
            <person name="Bell-Sakyi L."/>
            <person name="Cui X.M."/>
            <person name="Yuan T.T."/>
            <person name="Jiang B.G."/>
            <person name="Yang W.F."/>
            <person name="Lam T.T."/>
            <person name="Chang Q.C."/>
            <person name="Ding S.J."/>
            <person name="Wang X.J."/>
            <person name="Zhu J.G."/>
            <person name="Ruan X.D."/>
            <person name="Zhao L."/>
            <person name="Wei J.T."/>
            <person name="Ye R.Z."/>
            <person name="Que T.C."/>
            <person name="Du C.H."/>
            <person name="Zhou Y.H."/>
            <person name="Cheng J.X."/>
            <person name="Dai P.F."/>
            <person name="Guo W.B."/>
            <person name="Han X.H."/>
            <person name="Huang E.J."/>
            <person name="Li L.F."/>
            <person name="Wei W."/>
            <person name="Gao Y.C."/>
            <person name="Liu J.Z."/>
            <person name="Shao H.Z."/>
            <person name="Wang X."/>
            <person name="Wang C.C."/>
            <person name="Yang T.C."/>
            <person name="Huo Q.B."/>
            <person name="Li W."/>
            <person name="Chen H.Y."/>
            <person name="Chen S.E."/>
            <person name="Zhou L.G."/>
            <person name="Ni X.B."/>
            <person name="Tian J.H."/>
            <person name="Sheng Y."/>
            <person name="Liu T."/>
            <person name="Pan Y.S."/>
            <person name="Xia L.Y."/>
            <person name="Li J."/>
            <person name="Zhao F."/>
            <person name="Cao W.C."/>
        </authorList>
    </citation>
    <scope>NUCLEOTIDE SEQUENCE [LARGE SCALE GENOMIC DNA]</scope>
    <source>
        <strain evidence="1">Iper-2018</strain>
    </source>
</reference>
<protein>
    <submittedName>
        <fullName evidence="1">Uncharacterized protein</fullName>
    </submittedName>
</protein>
<sequence>MGLAQHIFLQAIAAVGAPMEAHYRDALVDSFQAVTNVATQLLEENSFLKGLLVERPPTNEHTHNSHASMLKKGLNVGVPNTDEQPELLNFNFDGVGSVPLRPTKPKKNEEHRRVLQVLHTAFTPTDIGLEAPEVRRIKGGALVLSKSPEGGGDRTDDRGPN</sequence>
<keyword evidence="2" id="KW-1185">Reference proteome</keyword>